<feature type="compositionally biased region" description="Polar residues" evidence="1">
    <location>
        <begin position="157"/>
        <end position="172"/>
    </location>
</feature>
<reference evidence="3" key="1">
    <citation type="submission" date="2016-06" db="EMBL/GenBank/DDBJ databases">
        <title>Parallel loss of symbiosis genes in relatives of nitrogen-fixing non-legume Parasponia.</title>
        <authorList>
            <person name="Van Velzen R."/>
            <person name="Holmer R."/>
            <person name="Bu F."/>
            <person name="Rutten L."/>
            <person name="Van Zeijl A."/>
            <person name="Liu W."/>
            <person name="Santuari L."/>
            <person name="Cao Q."/>
            <person name="Sharma T."/>
            <person name="Shen D."/>
            <person name="Roswanjaya Y."/>
            <person name="Wardhani T."/>
            <person name="Kalhor M.S."/>
            <person name="Jansen J."/>
            <person name="Van den Hoogen J."/>
            <person name="Gungor B."/>
            <person name="Hartog M."/>
            <person name="Hontelez J."/>
            <person name="Verver J."/>
            <person name="Yang W.-C."/>
            <person name="Schijlen E."/>
            <person name="Repin R."/>
            <person name="Schilthuizen M."/>
            <person name="Schranz E."/>
            <person name="Heidstra R."/>
            <person name="Miyata K."/>
            <person name="Fedorova E."/>
            <person name="Kohlen W."/>
            <person name="Bisseling T."/>
            <person name="Smit S."/>
            <person name="Geurts R."/>
        </authorList>
    </citation>
    <scope>NUCLEOTIDE SEQUENCE [LARGE SCALE GENOMIC DNA]</scope>
    <source>
        <strain evidence="3">cv. WU1-14</strain>
    </source>
</reference>
<accession>A0A2P5D906</accession>
<dbReference type="Proteomes" id="UP000237105">
    <property type="component" value="Unassembled WGS sequence"/>
</dbReference>
<feature type="compositionally biased region" description="Polar residues" evidence="1">
    <location>
        <begin position="81"/>
        <end position="97"/>
    </location>
</feature>
<feature type="region of interest" description="Disordered" evidence="1">
    <location>
        <begin position="150"/>
        <end position="172"/>
    </location>
</feature>
<protein>
    <submittedName>
        <fullName evidence="2">Uncharacterized protein</fullName>
    </submittedName>
</protein>
<proteinExistence type="predicted"/>
<feature type="region of interest" description="Disordered" evidence="1">
    <location>
        <begin position="74"/>
        <end position="101"/>
    </location>
</feature>
<gene>
    <name evidence="2" type="ORF">PanWU01x14_085630</name>
</gene>
<sequence>MDPEEIVKLYKHLNLVDHKGPTMRMSPEMYEDSKEKMKLRLVGRVFGNKFVNREGLYEVIEQVWRTTRKRTEGTKRCHQWSDYNNSPMRSSGSKEGTNNGGLDEMGATLNSDNEINRVAMVETHKRWDSSTDNTLEIFTSGEDAIDFNKGNTGGDSYIQQDTNSGKAKASRNTTVDSGELPFFYMDKLEF</sequence>
<organism evidence="2 3">
    <name type="scientific">Parasponia andersonii</name>
    <name type="common">Sponia andersonii</name>
    <dbReference type="NCBI Taxonomy" id="3476"/>
    <lineage>
        <taxon>Eukaryota</taxon>
        <taxon>Viridiplantae</taxon>
        <taxon>Streptophyta</taxon>
        <taxon>Embryophyta</taxon>
        <taxon>Tracheophyta</taxon>
        <taxon>Spermatophyta</taxon>
        <taxon>Magnoliopsida</taxon>
        <taxon>eudicotyledons</taxon>
        <taxon>Gunneridae</taxon>
        <taxon>Pentapetalae</taxon>
        <taxon>rosids</taxon>
        <taxon>fabids</taxon>
        <taxon>Rosales</taxon>
        <taxon>Cannabaceae</taxon>
        <taxon>Parasponia</taxon>
    </lineage>
</organism>
<keyword evidence="3" id="KW-1185">Reference proteome</keyword>
<evidence type="ECO:0000313" key="3">
    <source>
        <dbReference type="Proteomes" id="UP000237105"/>
    </source>
</evidence>
<dbReference type="EMBL" id="JXTB01000054">
    <property type="protein sequence ID" value="PON69779.1"/>
    <property type="molecule type" value="Genomic_DNA"/>
</dbReference>
<name>A0A2P5D906_PARAD</name>
<evidence type="ECO:0000256" key="1">
    <source>
        <dbReference type="SAM" id="MobiDB-lite"/>
    </source>
</evidence>
<evidence type="ECO:0000313" key="2">
    <source>
        <dbReference type="EMBL" id="PON69779.1"/>
    </source>
</evidence>
<dbReference type="AlphaFoldDB" id="A0A2P5D906"/>
<comment type="caution">
    <text evidence="2">The sequence shown here is derived from an EMBL/GenBank/DDBJ whole genome shotgun (WGS) entry which is preliminary data.</text>
</comment>